<keyword evidence="4" id="KW-1133">Transmembrane helix</keyword>
<dbReference type="PANTHER" id="PTHR22911:SF6">
    <property type="entry name" value="SOLUTE CARRIER FAMILY 35 MEMBER G1"/>
    <property type="match status" value="1"/>
</dbReference>
<evidence type="ECO:0000313" key="8">
    <source>
        <dbReference type="Proteomes" id="UP000283786"/>
    </source>
</evidence>
<keyword evidence="8" id="KW-1185">Reference proteome</keyword>
<gene>
    <name evidence="7" type="ORF">PSAL_023280</name>
</gene>
<dbReference type="InterPro" id="IPR037185">
    <property type="entry name" value="EmrE-like"/>
</dbReference>
<evidence type="ECO:0000256" key="5">
    <source>
        <dbReference type="ARBA" id="ARBA00023136"/>
    </source>
</evidence>
<feature type="domain" description="EamA" evidence="6">
    <location>
        <begin position="148"/>
        <end position="279"/>
    </location>
</feature>
<reference evidence="7 8" key="1">
    <citation type="submission" date="2020-08" db="EMBL/GenBank/DDBJ databases">
        <title>Genome sequence of Rhodobacteraceae bacterium Lw-13e.</title>
        <authorList>
            <person name="Poehlein A."/>
            <person name="Wolter L."/>
            <person name="Daniel R."/>
            <person name="Brinkhoff T."/>
        </authorList>
    </citation>
    <scope>NUCLEOTIDE SEQUENCE [LARGE SCALE GENOMIC DNA]</scope>
    <source>
        <strain evidence="7 8">Lw-13e</strain>
    </source>
</reference>
<dbReference type="RefSeq" id="WP_119838559.1">
    <property type="nucleotide sequence ID" value="NZ_CP060436.1"/>
</dbReference>
<proteinExistence type="inferred from homology"/>
<evidence type="ECO:0000256" key="2">
    <source>
        <dbReference type="ARBA" id="ARBA00009853"/>
    </source>
</evidence>
<dbReference type="OrthoDB" id="7818056at2"/>
<dbReference type="Proteomes" id="UP000283786">
    <property type="component" value="Chromosome"/>
</dbReference>
<accession>A0A418SIC1</accession>
<comment type="subcellular location">
    <subcellularLocation>
        <location evidence="1">Membrane</location>
        <topology evidence="1">Multi-pass membrane protein</topology>
    </subcellularLocation>
</comment>
<organism evidence="7 8">
    <name type="scientific">Pseudooceanicola algae</name>
    <dbReference type="NCBI Taxonomy" id="1537215"/>
    <lineage>
        <taxon>Bacteria</taxon>
        <taxon>Pseudomonadati</taxon>
        <taxon>Pseudomonadota</taxon>
        <taxon>Alphaproteobacteria</taxon>
        <taxon>Rhodobacterales</taxon>
        <taxon>Paracoccaceae</taxon>
        <taxon>Pseudooceanicola</taxon>
    </lineage>
</organism>
<dbReference type="EMBL" id="CP060436">
    <property type="protein sequence ID" value="QPM91079.1"/>
    <property type="molecule type" value="Genomic_DNA"/>
</dbReference>
<dbReference type="SUPFAM" id="SSF103481">
    <property type="entry name" value="Multidrug resistance efflux transporter EmrE"/>
    <property type="match status" value="2"/>
</dbReference>
<dbReference type="KEGG" id="palw:PSAL_023280"/>
<evidence type="ECO:0000256" key="4">
    <source>
        <dbReference type="ARBA" id="ARBA00022989"/>
    </source>
</evidence>
<name>A0A418SIC1_9RHOB</name>
<dbReference type="Pfam" id="PF00892">
    <property type="entry name" value="EamA"/>
    <property type="match status" value="2"/>
</dbReference>
<feature type="domain" description="EamA" evidence="6">
    <location>
        <begin position="6"/>
        <end position="138"/>
    </location>
</feature>
<evidence type="ECO:0000259" key="6">
    <source>
        <dbReference type="Pfam" id="PF00892"/>
    </source>
</evidence>
<protein>
    <recommendedName>
        <fullName evidence="6">EamA domain-containing protein</fullName>
    </recommendedName>
</protein>
<keyword evidence="5" id="KW-0472">Membrane</keyword>
<evidence type="ECO:0000313" key="7">
    <source>
        <dbReference type="EMBL" id="QPM91079.1"/>
    </source>
</evidence>
<dbReference type="GO" id="GO:0016020">
    <property type="term" value="C:membrane"/>
    <property type="evidence" value="ECO:0007669"/>
    <property type="project" value="UniProtKB-SubCell"/>
</dbReference>
<evidence type="ECO:0000256" key="1">
    <source>
        <dbReference type="ARBA" id="ARBA00004141"/>
    </source>
</evidence>
<dbReference type="InterPro" id="IPR000620">
    <property type="entry name" value="EamA_dom"/>
</dbReference>
<dbReference type="PANTHER" id="PTHR22911">
    <property type="entry name" value="ACYL-MALONYL CONDENSING ENZYME-RELATED"/>
    <property type="match status" value="1"/>
</dbReference>
<evidence type="ECO:0000256" key="3">
    <source>
        <dbReference type="ARBA" id="ARBA00022692"/>
    </source>
</evidence>
<keyword evidence="3" id="KW-0812">Transmembrane</keyword>
<sequence>MSGNTRGILFALLAYGIYSTHDVVVKYLGADYSSFQIVFFSVLFGFPLTSVMLMRDAKPGTLIPVHPWWMLARTLFTVTANGCAFFAFSVLPLADAYSIFFATPLLITVISIPLLGEKVRLHRWIAICVGLAGVGIVLNPGGAALTVGHVAAMVAAFCGAFAAVIVRKIGSEERSVVMLLYPMMANFLLMGVVMIILPRSYTPVEGLNMLGFALIATLSICGMLCVIQAYKAGEAAIVAPMQYSQIIWATFYGAVFFDQLPGWNVALGAGLIIASGIYIVWREAGKGRTSQQPVLRTRNRIGTPSTPRAGRVMRMQGDN</sequence>
<dbReference type="AlphaFoldDB" id="A0A418SIC1"/>
<dbReference type="Gene3D" id="1.10.3730.20">
    <property type="match status" value="1"/>
</dbReference>
<comment type="similarity">
    <text evidence="2">Belongs to the drug/metabolite transporter (DMT) superfamily. 10 TMS drug/metabolite exporter (DME) (TC 2.A.7.3) family.</text>
</comment>